<dbReference type="Proteomes" id="UP001479436">
    <property type="component" value="Unassembled WGS sequence"/>
</dbReference>
<feature type="transmembrane region" description="Helical" evidence="4">
    <location>
        <begin position="350"/>
        <end position="368"/>
    </location>
</feature>
<keyword evidence="4" id="KW-0812">Transmembrane</keyword>
<protein>
    <recommendedName>
        <fullName evidence="5">Phospholipid/glycerol acyltransferase domain-containing protein</fullName>
    </recommendedName>
</protein>
<evidence type="ECO:0000313" key="6">
    <source>
        <dbReference type="EMBL" id="KAK9701433.1"/>
    </source>
</evidence>
<dbReference type="CDD" id="cd07990">
    <property type="entry name" value="LPLAT_LCLAT1-like"/>
    <property type="match status" value="1"/>
</dbReference>
<evidence type="ECO:0000313" key="7">
    <source>
        <dbReference type="Proteomes" id="UP001479436"/>
    </source>
</evidence>
<keyword evidence="4" id="KW-1133">Transmembrane helix</keyword>
<dbReference type="InterPro" id="IPR032098">
    <property type="entry name" value="Acyltransf_C"/>
</dbReference>
<dbReference type="EMBL" id="JASJQH010007815">
    <property type="protein sequence ID" value="KAK9701433.1"/>
    <property type="molecule type" value="Genomic_DNA"/>
</dbReference>
<dbReference type="InterPro" id="IPR002123">
    <property type="entry name" value="Plipid/glycerol_acylTrfase"/>
</dbReference>
<dbReference type="Pfam" id="PF01553">
    <property type="entry name" value="Acyltransferase"/>
    <property type="match status" value="1"/>
</dbReference>
<dbReference type="PANTHER" id="PTHR10983:SF16">
    <property type="entry name" value="LYSOCARDIOLIPIN ACYLTRANSFERASE 1"/>
    <property type="match status" value="1"/>
</dbReference>
<evidence type="ECO:0000259" key="5">
    <source>
        <dbReference type="SMART" id="SM00563"/>
    </source>
</evidence>
<proteinExistence type="inferred from homology"/>
<feature type="transmembrane region" description="Helical" evidence="4">
    <location>
        <begin position="14"/>
        <end position="37"/>
    </location>
</feature>
<organism evidence="6 7">
    <name type="scientific">Basidiobolus ranarum</name>
    <dbReference type="NCBI Taxonomy" id="34480"/>
    <lineage>
        <taxon>Eukaryota</taxon>
        <taxon>Fungi</taxon>
        <taxon>Fungi incertae sedis</taxon>
        <taxon>Zoopagomycota</taxon>
        <taxon>Entomophthoromycotina</taxon>
        <taxon>Basidiobolomycetes</taxon>
        <taxon>Basidiobolales</taxon>
        <taxon>Basidiobolaceae</taxon>
        <taxon>Basidiobolus</taxon>
    </lineage>
</organism>
<sequence length="373" mass="43611">MAFIDEFKSAPRTAAFVVFFLGQAAIINFSQIVALILKPINNGSFERFINYSQRLFGVLLVAITELFAPSSFVITADPEAADIFNNTSKDSLKQLSFPDRIILIANHQIYADWIYLWCIAYFAKAHDAMKIILKDSLKHVPIFGWVNIYSMLYFARLLQGMQFFDFIFLRRNWSSDQVHLAQHLNRLSSSANPLWLILFPEGTVVSDCTRQKSAKFAAKHDIYNPKNVLLPRSTGMHFCCSQLRKSVDYVYDLTVGYEGLKQDQIPQIEYTLKSMYFLNKYPRQVHVHVRRFEMSDVPTDDNEFTSWIRARWQEKDELMEHFYQNGRFPVSEHRKVIDIKMNHFSDLGQIWLLSIPLIAVSCTIWYFIRNFVF</sequence>
<feature type="transmembrane region" description="Helical" evidence="4">
    <location>
        <begin position="101"/>
        <end position="122"/>
    </location>
</feature>
<feature type="domain" description="Phospholipid/glycerol acyltransferase" evidence="5">
    <location>
        <begin position="101"/>
        <end position="237"/>
    </location>
</feature>
<keyword evidence="3" id="KW-0012">Acyltransferase</keyword>
<feature type="transmembrane region" description="Helical" evidence="4">
    <location>
        <begin position="142"/>
        <end position="164"/>
    </location>
</feature>
<dbReference type="SUPFAM" id="SSF69593">
    <property type="entry name" value="Glycerol-3-phosphate (1)-acyltransferase"/>
    <property type="match status" value="1"/>
</dbReference>
<evidence type="ECO:0000256" key="1">
    <source>
        <dbReference type="ARBA" id="ARBA00008655"/>
    </source>
</evidence>
<evidence type="ECO:0000256" key="4">
    <source>
        <dbReference type="SAM" id="Phobius"/>
    </source>
</evidence>
<accession>A0ABR2VTE0</accession>
<reference evidence="6 7" key="1">
    <citation type="submission" date="2023-04" db="EMBL/GenBank/DDBJ databases">
        <title>Genome of Basidiobolus ranarum AG-B5.</title>
        <authorList>
            <person name="Stajich J.E."/>
            <person name="Carter-House D."/>
            <person name="Gryganskyi A."/>
        </authorList>
    </citation>
    <scope>NUCLEOTIDE SEQUENCE [LARGE SCALE GENOMIC DNA]</scope>
    <source>
        <strain evidence="6 7">AG-B5</strain>
    </source>
</reference>
<comment type="caution">
    <text evidence="6">The sequence shown here is derived from an EMBL/GenBank/DDBJ whole genome shotgun (WGS) entry which is preliminary data.</text>
</comment>
<dbReference type="PANTHER" id="PTHR10983">
    <property type="entry name" value="1-ACYLGLYCEROL-3-PHOSPHATE ACYLTRANSFERASE-RELATED"/>
    <property type="match status" value="1"/>
</dbReference>
<dbReference type="SMART" id="SM00563">
    <property type="entry name" value="PlsC"/>
    <property type="match status" value="1"/>
</dbReference>
<keyword evidence="7" id="KW-1185">Reference proteome</keyword>
<keyword evidence="4" id="KW-0472">Membrane</keyword>
<name>A0ABR2VTE0_9FUNG</name>
<gene>
    <name evidence="6" type="ORF">K7432_011724</name>
</gene>
<comment type="similarity">
    <text evidence="1">Belongs to the 1-acyl-sn-glycerol-3-phosphate acyltransferase family.</text>
</comment>
<keyword evidence="2" id="KW-0808">Transferase</keyword>
<evidence type="ECO:0000256" key="3">
    <source>
        <dbReference type="ARBA" id="ARBA00023315"/>
    </source>
</evidence>
<dbReference type="Pfam" id="PF16076">
    <property type="entry name" value="Acyltransf_C"/>
    <property type="match status" value="1"/>
</dbReference>
<evidence type="ECO:0000256" key="2">
    <source>
        <dbReference type="ARBA" id="ARBA00022679"/>
    </source>
</evidence>